<dbReference type="KEGG" id="vde:111245108"/>
<dbReference type="OrthoDB" id="10623220at2759"/>
<feature type="region of interest" description="Disordered" evidence="1">
    <location>
        <begin position="570"/>
        <end position="644"/>
    </location>
</feature>
<accession>A0A7M7J9I9</accession>
<dbReference type="InParanoid" id="A0A7M7J9I9"/>
<proteinExistence type="predicted"/>
<feature type="compositionally biased region" description="Polar residues" evidence="1">
    <location>
        <begin position="143"/>
        <end position="159"/>
    </location>
</feature>
<feature type="region of interest" description="Disordered" evidence="1">
    <location>
        <begin position="327"/>
        <end position="397"/>
    </location>
</feature>
<reference evidence="2" key="1">
    <citation type="submission" date="2021-01" db="UniProtKB">
        <authorList>
            <consortium name="EnsemblMetazoa"/>
        </authorList>
    </citation>
    <scope>IDENTIFICATION</scope>
</reference>
<feature type="compositionally biased region" description="Low complexity" evidence="1">
    <location>
        <begin position="739"/>
        <end position="750"/>
    </location>
</feature>
<feature type="compositionally biased region" description="Polar residues" evidence="1">
    <location>
        <begin position="605"/>
        <end position="627"/>
    </location>
</feature>
<protein>
    <submittedName>
        <fullName evidence="2">Uncharacterized protein</fullName>
    </submittedName>
</protein>
<dbReference type="AlphaFoldDB" id="A0A7M7J9I9"/>
<feature type="compositionally biased region" description="Low complexity" evidence="1">
    <location>
        <begin position="575"/>
        <end position="585"/>
    </location>
</feature>
<organism evidence="2 3">
    <name type="scientific">Varroa destructor</name>
    <name type="common">Honeybee mite</name>
    <dbReference type="NCBI Taxonomy" id="109461"/>
    <lineage>
        <taxon>Eukaryota</taxon>
        <taxon>Metazoa</taxon>
        <taxon>Ecdysozoa</taxon>
        <taxon>Arthropoda</taxon>
        <taxon>Chelicerata</taxon>
        <taxon>Arachnida</taxon>
        <taxon>Acari</taxon>
        <taxon>Parasitiformes</taxon>
        <taxon>Mesostigmata</taxon>
        <taxon>Gamasina</taxon>
        <taxon>Dermanyssoidea</taxon>
        <taxon>Varroidae</taxon>
        <taxon>Varroa</taxon>
    </lineage>
</organism>
<evidence type="ECO:0000313" key="2">
    <source>
        <dbReference type="EnsemblMetazoa" id="XP_022648710"/>
    </source>
</evidence>
<dbReference type="RefSeq" id="XP_022648710.1">
    <property type="nucleotide sequence ID" value="XM_022792975.1"/>
</dbReference>
<feature type="compositionally biased region" description="Low complexity" evidence="1">
    <location>
        <begin position="87"/>
        <end position="96"/>
    </location>
</feature>
<sequence length="904" mass="97737">MTAWWISDTFVSFGTTFGTRAGTGNRLTAATVGIGVLALAVGCWHLAKQRWMKDLTEGKVAGQRSSEPVASSTKTTTMDKSGRHSDSNNNNDTSSNGKSCSNKHLSDLRREEKNDDSQMQNRPQKHCRNRQGRGLKSSRQSRKSTNSNPGIKKNNSVPNSPHKPTPSINGKGHSLVCAKVMKAGKCCLGQPDCLNTIVNKGRKGRKDGKDNICHRDKVENSSSVLIRCSDESEDEKLVTDVDSYSANDLQNEHSYLIVSGNDVCENEAVELVTENVVNASENASCCISKNNGSKEDLDNNCCTNNKETGSGENDGIVMVVDNDNDAQVEEEEDDDDDDEGAGDDDIDFPSLYGITFQNRVEEEEEDGDDDADDDDAIDDDEMTNNDHGNVDGSSVHHIGTRSSATVITNPMQMLSFKESDPSVIFSGARASLATPGIPDSFAYPMYLRPDILDLLNERAKHSPPSQDPWCVRSPVFQSRLRTFVGESLLDASVCELGACIFVNVMTNGLTEPPPSFLYEEGHHLSANHANSALSYNSITSAGASISCNNRPKSAHPALFTDNARSTGATLTYKGSNNSNSNSSTSPGWSAFTNRPTSRPGAFSDSVPTGGSHTPQMVFTPQQKLRSSTRVERPQSGPARSITKQVSPIDELTELFSRSSVRTAPGGMTMAPNPGNPQAGTLGALNQNVLYAASGMNNVASLTHGSRASTPSFGHSPYPLGTASANGAANGIKTTHHQHQPPQQQQQQQQQNQYPFLRNSPAEANSILSSSAGNRLGAHLDVLAFPTPSPNGSNQYSSNAQQSSFSGSPQQLGGFSWQLGGPYSHQQQLQQQSQQQHNKPYSFRTNLSPYARDGIYKTYQAGDTACNTTIYDPVTLCIVKFQSKVRESNCHTISSINLIRKNFIL</sequence>
<feature type="compositionally biased region" description="Low complexity" evidence="1">
    <location>
        <begin position="790"/>
        <end position="807"/>
    </location>
</feature>
<dbReference type="Proteomes" id="UP000594260">
    <property type="component" value="Unplaced"/>
</dbReference>
<feature type="compositionally biased region" description="Basic residues" evidence="1">
    <location>
        <begin position="123"/>
        <end position="133"/>
    </location>
</feature>
<feature type="region of interest" description="Disordered" evidence="1">
    <location>
        <begin position="58"/>
        <end position="169"/>
    </location>
</feature>
<feature type="compositionally biased region" description="Basic and acidic residues" evidence="1">
    <location>
        <begin position="104"/>
        <end position="116"/>
    </location>
</feature>
<keyword evidence="3" id="KW-1185">Reference proteome</keyword>
<dbReference type="GeneID" id="111245108"/>
<feature type="region of interest" description="Disordered" evidence="1">
    <location>
        <begin position="705"/>
        <end position="752"/>
    </location>
</feature>
<feature type="compositionally biased region" description="Acidic residues" evidence="1">
    <location>
        <begin position="327"/>
        <end position="347"/>
    </location>
</feature>
<evidence type="ECO:0000313" key="3">
    <source>
        <dbReference type="Proteomes" id="UP000594260"/>
    </source>
</evidence>
<name>A0A7M7J9I9_VARDE</name>
<feature type="region of interest" description="Disordered" evidence="1">
    <location>
        <begin position="782"/>
        <end position="844"/>
    </location>
</feature>
<feature type="compositionally biased region" description="Acidic residues" evidence="1">
    <location>
        <begin position="361"/>
        <end position="383"/>
    </location>
</feature>
<feature type="compositionally biased region" description="Low complexity" evidence="1">
    <location>
        <begin position="825"/>
        <end position="835"/>
    </location>
</feature>
<feature type="compositionally biased region" description="Polar residues" evidence="1">
    <location>
        <begin position="586"/>
        <end position="596"/>
    </location>
</feature>
<dbReference type="EnsemblMetazoa" id="XM_022792975">
    <property type="protein sequence ID" value="XP_022648710"/>
    <property type="gene ID" value="LOC111245108"/>
</dbReference>
<feature type="compositionally biased region" description="Polar residues" evidence="1">
    <location>
        <begin position="63"/>
        <end position="79"/>
    </location>
</feature>
<evidence type="ECO:0000256" key="1">
    <source>
        <dbReference type="SAM" id="MobiDB-lite"/>
    </source>
</evidence>